<dbReference type="EC" id="3.1.12.1" evidence="9"/>
<dbReference type="EMBL" id="CP007141">
    <property type="protein sequence ID" value="AJC73845.1"/>
    <property type="molecule type" value="Genomic_DNA"/>
</dbReference>
<comment type="similarity">
    <text evidence="9">Belongs to the CRISPR-associated exonuclease Cas4 family.</text>
</comment>
<keyword evidence="3 9" id="KW-0378">Hydrolase</keyword>
<dbReference type="PATRIC" id="fig|1123384.7.peg.1236"/>
<keyword evidence="12" id="KW-1185">Reference proteome</keyword>
<dbReference type="OrthoDB" id="9794720at2"/>
<dbReference type="InterPro" id="IPR013343">
    <property type="entry name" value="CRISPR-assoc_prot_Cas4"/>
</dbReference>
<keyword evidence="2 9" id="KW-0479">Metal-binding</keyword>
<dbReference type="Gene3D" id="3.90.320.10">
    <property type="match status" value="1"/>
</dbReference>
<evidence type="ECO:0000313" key="12">
    <source>
        <dbReference type="Proteomes" id="UP000077469"/>
    </source>
</evidence>
<keyword evidence="1 9" id="KW-0540">Nuclease</keyword>
<feature type="domain" description="DUF83" evidence="10">
    <location>
        <begin position="13"/>
        <end position="169"/>
    </location>
</feature>
<evidence type="ECO:0000313" key="11">
    <source>
        <dbReference type="EMBL" id="AJC73845.1"/>
    </source>
</evidence>
<dbReference type="Pfam" id="PF01930">
    <property type="entry name" value="Cas_Cas4"/>
    <property type="match status" value="1"/>
</dbReference>
<dbReference type="InterPro" id="IPR011604">
    <property type="entry name" value="PDDEXK-like_dom_sf"/>
</dbReference>
<keyword evidence="4 9" id="KW-0269">Exonuclease</keyword>
<keyword evidence="6 9" id="KW-0411">Iron-sulfur</keyword>
<protein>
    <recommendedName>
        <fullName evidence="9">CRISPR-associated exonuclease Cas4</fullName>
        <ecNumber evidence="9">3.1.12.1</ecNumber>
    </recommendedName>
</protein>
<accession>A0A0X1KRA0</accession>
<evidence type="ECO:0000256" key="5">
    <source>
        <dbReference type="ARBA" id="ARBA00023004"/>
    </source>
</evidence>
<dbReference type="GO" id="GO:0004527">
    <property type="term" value="F:exonuclease activity"/>
    <property type="evidence" value="ECO:0007669"/>
    <property type="project" value="UniProtKB-KW"/>
</dbReference>
<evidence type="ECO:0000256" key="8">
    <source>
        <dbReference type="ARBA" id="ARBA00023211"/>
    </source>
</evidence>
<dbReference type="STRING" id="1123384.AJ81_06170"/>
<dbReference type="GO" id="GO:0051536">
    <property type="term" value="F:iron-sulfur cluster binding"/>
    <property type="evidence" value="ECO:0007669"/>
    <property type="project" value="UniProtKB-KW"/>
</dbReference>
<comment type="function">
    <text evidence="9">CRISPR (clustered regularly interspaced short palindromic repeat) is an adaptive immune system that provides protection against mobile genetic elements (viruses, transposable elements and conjugative plasmids). CRISPR clusters contain sequences complementary to antecedent mobile elements and target invading nucleic acids. CRISPR clusters are transcribed and processed into CRISPR RNA (crRNA).</text>
</comment>
<comment type="cofactor">
    <cofactor evidence="9">
        <name>iron-sulfur cluster</name>
        <dbReference type="ChEBI" id="CHEBI:30408"/>
    </cofactor>
</comment>
<organism evidence="11 12">
    <name type="scientific">Pseudothermotoga hypogea DSM 11164 = NBRC 106472</name>
    <dbReference type="NCBI Taxonomy" id="1123384"/>
    <lineage>
        <taxon>Bacteria</taxon>
        <taxon>Thermotogati</taxon>
        <taxon>Thermotogota</taxon>
        <taxon>Thermotogae</taxon>
        <taxon>Thermotogales</taxon>
        <taxon>Thermotogaceae</taxon>
        <taxon>Pseudothermotoga</taxon>
    </lineage>
</organism>
<comment type="cofactor">
    <cofactor evidence="9">
        <name>Mg(2+)</name>
        <dbReference type="ChEBI" id="CHEBI:18420"/>
    </cofactor>
    <cofactor evidence="9">
        <name>Mn(2+)</name>
        <dbReference type="ChEBI" id="CHEBI:29035"/>
    </cofactor>
    <text evidence="9">Mg(2+) or Mn(2+) required for ssDNA cleavage activity.</text>
</comment>
<evidence type="ECO:0000256" key="6">
    <source>
        <dbReference type="ARBA" id="ARBA00023014"/>
    </source>
</evidence>
<reference evidence="11 12" key="1">
    <citation type="submission" date="2014-01" db="EMBL/GenBank/DDBJ databases">
        <title>Genome sequencing of Thermotog hypogea.</title>
        <authorList>
            <person name="Zhang X."/>
            <person name="Alvare G."/>
            <person name="Fristensky B."/>
            <person name="Chen L."/>
            <person name="Suen T."/>
            <person name="Chen Q."/>
            <person name="Ma K."/>
        </authorList>
    </citation>
    <scope>NUCLEOTIDE SEQUENCE [LARGE SCALE GENOMIC DNA]</scope>
    <source>
        <strain evidence="11 12">DSM 11164</strain>
    </source>
</reference>
<evidence type="ECO:0000256" key="2">
    <source>
        <dbReference type="ARBA" id="ARBA00022723"/>
    </source>
</evidence>
<dbReference type="InterPro" id="IPR022765">
    <property type="entry name" value="Dna2/Cas4_DUF83"/>
</dbReference>
<keyword evidence="5 9" id="KW-0408">Iron</keyword>
<keyword evidence="7 9" id="KW-0051">Antiviral defense</keyword>
<evidence type="ECO:0000256" key="3">
    <source>
        <dbReference type="ARBA" id="ARBA00022801"/>
    </source>
</evidence>
<keyword evidence="8 9" id="KW-0464">Manganese</keyword>
<dbReference type="NCBIfam" id="TIGR00372">
    <property type="entry name" value="cas4"/>
    <property type="match status" value="1"/>
</dbReference>
<dbReference type="AlphaFoldDB" id="A0A0X1KRA0"/>
<dbReference type="GO" id="GO:0051607">
    <property type="term" value="P:defense response to virus"/>
    <property type="evidence" value="ECO:0007669"/>
    <property type="project" value="UniProtKB-KW"/>
</dbReference>
<evidence type="ECO:0000259" key="10">
    <source>
        <dbReference type="Pfam" id="PF01930"/>
    </source>
</evidence>
<evidence type="ECO:0000256" key="7">
    <source>
        <dbReference type="ARBA" id="ARBA00023118"/>
    </source>
</evidence>
<dbReference type="PANTHER" id="PTHR37168:SF1">
    <property type="entry name" value="CRISPR-ASSOCIATED EXONUCLEASE CAS4"/>
    <property type="match status" value="1"/>
</dbReference>
<gene>
    <name evidence="11" type="ORF">AJ81_06170</name>
</gene>
<evidence type="ECO:0000256" key="9">
    <source>
        <dbReference type="RuleBase" id="RU365022"/>
    </source>
</evidence>
<dbReference type="KEGG" id="phy:AJ81_06170"/>
<evidence type="ECO:0000256" key="4">
    <source>
        <dbReference type="ARBA" id="ARBA00022839"/>
    </source>
</evidence>
<dbReference type="Proteomes" id="UP000077469">
    <property type="component" value="Chromosome"/>
</dbReference>
<proteinExistence type="inferred from homology"/>
<dbReference type="PaxDb" id="1123384-AJ81_06170"/>
<name>A0A0X1KRA0_9THEM</name>
<dbReference type="PANTHER" id="PTHR37168">
    <property type="entry name" value="CRISPR-ASSOCIATED EXONUCLEASE CAS4"/>
    <property type="match status" value="1"/>
</dbReference>
<evidence type="ECO:0000256" key="1">
    <source>
        <dbReference type="ARBA" id="ARBA00022722"/>
    </source>
</evidence>
<dbReference type="GO" id="GO:0046872">
    <property type="term" value="F:metal ion binding"/>
    <property type="evidence" value="ECO:0007669"/>
    <property type="project" value="UniProtKB-KW"/>
</dbReference>
<sequence>MFDRTDLQRLKINGVKINYLYVCERKLWLFDRGIQLEENSEKVLLGKLLSEYSYPSETRREVLIDDLIKIDVMGEEEIREIKYSNSLASANRIQILYYLYYLKMLGIERKGIINYPKMRRMEEVSLTPEAEREVEQAIKRVEEVLSSPRPPEVKRKSYCPKCAYYEFCFG</sequence>